<proteinExistence type="predicted"/>
<evidence type="ECO:0000313" key="3">
    <source>
        <dbReference type="EMBL" id="SHJ18499.1"/>
    </source>
</evidence>
<feature type="transmembrane region" description="Helical" evidence="1">
    <location>
        <begin position="199"/>
        <end position="220"/>
    </location>
</feature>
<dbReference type="Pfam" id="PF07786">
    <property type="entry name" value="HGSNAT_cat"/>
    <property type="match status" value="1"/>
</dbReference>
<sequence length="380" mass="43825">MAKKERFLSLDVFRGMTVALMILVNNPGSWDHIYPALEHAKWNGFLGADFVFPFFLFAMGNAFAFVMPGLREKGTAFFLKKVLKRSVIIFLIGLGLNWLPFFKWQDDQLVFRAWEEVRIMGVLQRIAIAYLFSALIIYFFKNRGAMIISTLILIVYTWFCVRYDAANPESAFGASIDKMILGENHMYKGEGYPFDPEGLVTTIPTIVQVIFGYFAGWFIINKGKNLRMIRQLLLMGIGITILGLLWAEVSPLNKKIWSSSYVVFSTGLACVLISILIYLIEIKDFKGFLTRFFDAFGKNPLFIFVLSGVIPRLQSLIRIEDKMVDGKMTYKTPFRAFYESVCQPLFENEKNASLMYALIFIFVMWLIAEYMNRRKIYVKV</sequence>
<dbReference type="AlphaFoldDB" id="A0A1M6H8P0"/>
<evidence type="ECO:0000313" key="4">
    <source>
        <dbReference type="Proteomes" id="UP000184335"/>
    </source>
</evidence>
<keyword evidence="3" id="KW-0808">Transferase</keyword>
<dbReference type="EMBL" id="FQYI01000011">
    <property type="protein sequence ID" value="SHJ18499.1"/>
    <property type="molecule type" value="Genomic_DNA"/>
</dbReference>
<dbReference type="RefSeq" id="WP_073180768.1">
    <property type="nucleotide sequence ID" value="NZ_FQYI01000011.1"/>
</dbReference>
<feature type="domain" description="Heparan-alpha-glucosaminide N-acetyltransferase catalytic" evidence="2">
    <location>
        <begin position="6"/>
        <end position="222"/>
    </location>
</feature>
<dbReference type="PANTHER" id="PTHR31061">
    <property type="entry name" value="LD22376P"/>
    <property type="match status" value="1"/>
</dbReference>
<dbReference type="STRING" id="1118202.SAMN05443429_11170"/>
<feature type="transmembrane region" description="Helical" evidence="1">
    <location>
        <begin position="354"/>
        <end position="371"/>
    </location>
</feature>
<feature type="transmembrane region" description="Helical" evidence="1">
    <location>
        <begin position="147"/>
        <end position="165"/>
    </location>
</feature>
<feature type="transmembrane region" description="Helical" evidence="1">
    <location>
        <begin position="50"/>
        <end position="70"/>
    </location>
</feature>
<keyword evidence="1" id="KW-0472">Membrane</keyword>
<feature type="transmembrane region" description="Helical" evidence="1">
    <location>
        <begin position="12"/>
        <end position="30"/>
    </location>
</feature>
<feature type="transmembrane region" description="Helical" evidence="1">
    <location>
        <begin position="301"/>
        <end position="319"/>
    </location>
</feature>
<protein>
    <submittedName>
        <fullName evidence="3">Predicted acyltransferase</fullName>
    </submittedName>
</protein>
<evidence type="ECO:0000256" key="1">
    <source>
        <dbReference type="SAM" id="Phobius"/>
    </source>
</evidence>
<feature type="transmembrane region" description="Helical" evidence="1">
    <location>
        <begin position="122"/>
        <end position="140"/>
    </location>
</feature>
<keyword evidence="1" id="KW-1133">Transmembrane helix</keyword>
<organism evidence="3 4">
    <name type="scientific">Cruoricaptor ignavus</name>
    <dbReference type="NCBI Taxonomy" id="1118202"/>
    <lineage>
        <taxon>Bacteria</taxon>
        <taxon>Pseudomonadati</taxon>
        <taxon>Bacteroidota</taxon>
        <taxon>Flavobacteriia</taxon>
        <taxon>Flavobacteriales</taxon>
        <taxon>Weeksellaceae</taxon>
        <taxon>Cruoricaptor</taxon>
    </lineage>
</organism>
<reference evidence="3 4" key="1">
    <citation type="submission" date="2016-11" db="EMBL/GenBank/DDBJ databases">
        <authorList>
            <person name="Jaros S."/>
            <person name="Januszkiewicz K."/>
            <person name="Wedrychowicz H."/>
        </authorList>
    </citation>
    <scope>NUCLEOTIDE SEQUENCE [LARGE SCALE GENOMIC DNA]</scope>
    <source>
        <strain evidence="3 4">DSM 25479</strain>
    </source>
</reference>
<accession>A0A1M6H8P0</accession>
<feature type="transmembrane region" description="Helical" evidence="1">
    <location>
        <begin position="232"/>
        <end position="249"/>
    </location>
</feature>
<dbReference type="PANTHER" id="PTHR31061:SF24">
    <property type="entry name" value="LD22376P"/>
    <property type="match status" value="1"/>
</dbReference>
<keyword evidence="1" id="KW-0812">Transmembrane</keyword>
<feature type="transmembrane region" description="Helical" evidence="1">
    <location>
        <begin position="82"/>
        <end position="102"/>
    </location>
</feature>
<dbReference type="OrthoDB" id="9788724at2"/>
<keyword evidence="3" id="KW-0012">Acyltransferase</keyword>
<feature type="transmembrane region" description="Helical" evidence="1">
    <location>
        <begin position="261"/>
        <end position="280"/>
    </location>
</feature>
<keyword evidence="4" id="KW-1185">Reference proteome</keyword>
<gene>
    <name evidence="3" type="ORF">SAMN05443429_11170</name>
</gene>
<name>A0A1M6H8P0_9FLAO</name>
<dbReference type="Proteomes" id="UP000184335">
    <property type="component" value="Unassembled WGS sequence"/>
</dbReference>
<dbReference type="InterPro" id="IPR012429">
    <property type="entry name" value="HGSNAT_cat"/>
</dbReference>
<dbReference type="GO" id="GO:0016746">
    <property type="term" value="F:acyltransferase activity"/>
    <property type="evidence" value="ECO:0007669"/>
    <property type="project" value="UniProtKB-KW"/>
</dbReference>
<evidence type="ECO:0000259" key="2">
    <source>
        <dbReference type="Pfam" id="PF07786"/>
    </source>
</evidence>